<reference evidence="1 2" key="1">
    <citation type="submission" date="2024-05" db="EMBL/GenBank/DDBJ databases">
        <title>A high-quality chromosomal-level genome assembly of Topmouth culter (Culter alburnus).</title>
        <authorList>
            <person name="Zhao H."/>
        </authorList>
    </citation>
    <scope>NUCLEOTIDE SEQUENCE [LARGE SCALE GENOMIC DNA]</scope>
    <source>
        <strain evidence="1">CATC2023</strain>
        <tissue evidence="1">Muscle</tissue>
    </source>
</reference>
<evidence type="ECO:0000313" key="1">
    <source>
        <dbReference type="EMBL" id="KAK9960195.1"/>
    </source>
</evidence>
<proteinExistence type="predicted"/>
<dbReference type="AlphaFoldDB" id="A0AAW1ZFQ8"/>
<protein>
    <submittedName>
        <fullName evidence="1">Uncharacterized protein</fullName>
    </submittedName>
</protein>
<gene>
    <name evidence="1" type="ORF">ABG768_010270</name>
</gene>
<keyword evidence="2" id="KW-1185">Reference proteome</keyword>
<comment type="caution">
    <text evidence="1">The sequence shown here is derived from an EMBL/GenBank/DDBJ whole genome shotgun (WGS) entry which is preliminary data.</text>
</comment>
<name>A0AAW1ZFQ8_CULAL</name>
<evidence type="ECO:0000313" key="2">
    <source>
        <dbReference type="Proteomes" id="UP001479290"/>
    </source>
</evidence>
<dbReference type="Proteomes" id="UP001479290">
    <property type="component" value="Unassembled WGS sequence"/>
</dbReference>
<sequence>MVGSEGMSHIGPSGLTTQTQAAFMICVPCPPVKFTPELFQWSSITSRPANDNSLTRVEKQSKHIRRSSLLQKCLQPSFLNVISFLGPSETWTLTHIQETPELSANDLQH</sequence>
<accession>A0AAW1ZFQ8</accession>
<dbReference type="EMBL" id="JAWDJR010000017">
    <property type="protein sequence ID" value="KAK9960195.1"/>
    <property type="molecule type" value="Genomic_DNA"/>
</dbReference>
<organism evidence="1 2">
    <name type="scientific">Culter alburnus</name>
    <name type="common">Topmouth culter</name>
    <dbReference type="NCBI Taxonomy" id="194366"/>
    <lineage>
        <taxon>Eukaryota</taxon>
        <taxon>Metazoa</taxon>
        <taxon>Chordata</taxon>
        <taxon>Craniata</taxon>
        <taxon>Vertebrata</taxon>
        <taxon>Euteleostomi</taxon>
        <taxon>Actinopterygii</taxon>
        <taxon>Neopterygii</taxon>
        <taxon>Teleostei</taxon>
        <taxon>Ostariophysi</taxon>
        <taxon>Cypriniformes</taxon>
        <taxon>Xenocyprididae</taxon>
        <taxon>Xenocypridinae</taxon>
        <taxon>Culter</taxon>
    </lineage>
</organism>